<evidence type="ECO:0000313" key="2">
    <source>
        <dbReference type="EMBL" id="MFN2977444.1"/>
    </source>
</evidence>
<evidence type="ECO:0000313" key="3">
    <source>
        <dbReference type="Proteomes" id="UP001634747"/>
    </source>
</evidence>
<keyword evidence="1" id="KW-0472">Membrane</keyword>
<feature type="transmembrane region" description="Helical" evidence="1">
    <location>
        <begin position="382"/>
        <end position="398"/>
    </location>
</feature>
<keyword evidence="3" id="KW-1185">Reference proteome</keyword>
<dbReference type="EMBL" id="JBJYXY010000001">
    <property type="protein sequence ID" value="MFN2977444.1"/>
    <property type="molecule type" value="Genomic_DNA"/>
</dbReference>
<keyword evidence="1" id="KW-1133">Transmembrane helix</keyword>
<feature type="transmembrane region" description="Helical" evidence="1">
    <location>
        <begin position="170"/>
        <end position="191"/>
    </location>
</feature>
<feature type="transmembrane region" description="Helical" evidence="1">
    <location>
        <begin position="27"/>
        <end position="44"/>
    </location>
</feature>
<feature type="transmembrane region" description="Helical" evidence="1">
    <location>
        <begin position="471"/>
        <end position="488"/>
    </location>
</feature>
<reference evidence="2 3" key="1">
    <citation type="submission" date="2024-12" db="EMBL/GenBank/DDBJ databases">
        <authorList>
            <person name="Lee Y."/>
        </authorList>
    </citation>
    <scope>NUCLEOTIDE SEQUENCE [LARGE SCALE GENOMIC DNA]</scope>
    <source>
        <strain evidence="2 3">03SUJ4</strain>
    </source>
</reference>
<dbReference type="RefSeq" id="WP_263414394.1">
    <property type="nucleotide sequence ID" value="NZ_BAABBH010000001.1"/>
</dbReference>
<dbReference type="Proteomes" id="UP001634747">
    <property type="component" value="Unassembled WGS sequence"/>
</dbReference>
<name>A0ABW9KNW3_9BACT</name>
<feature type="transmembrane region" description="Helical" evidence="1">
    <location>
        <begin position="203"/>
        <end position="220"/>
    </location>
</feature>
<keyword evidence="1" id="KW-0812">Transmembrane</keyword>
<feature type="transmembrane region" description="Helical" evidence="1">
    <location>
        <begin position="226"/>
        <end position="244"/>
    </location>
</feature>
<feature type="transmembrane region" description="Helical" evidence="1">
    <location>
        <begin position="138"/>
        <end position="158"/>
    </location>
</feature>
<organism evidence="2 3">
    <name type="scientific">Terriglobus aquaticus</name>
    <dbReference type="NCBI Taxonomy" id="940139"/>
    <lineage>
        <taxon>Bacteria</taxon>
        <taxon>Pseudomonadati</taxon>
        <taxon>Acidobacteriota</taxon>
        <taxon>Terriglobia</taxon>
        <taxon>Terriglobales</taxon>
        <taxon>Acidobacteriaceae</taxon>
        <taxon>Terriglobus</taxon>
    </lineage>
</organism>
<evidence type="ECO:0000256" key="1">
    <source>
        <dbReference type="SAM" id="Phobius"/>
    </source>
</evidence>
<feature type="transmembrane region" description="Helical" evidence="1">
    <location>
        <begin position="251"/>
        <end position="271"/>
    </location>
</feature>
<feature type="transmembrane region" description="Helical" evidence="1">
    <location>
        <begin position="410"/>
        <end position="428"/>
    </location>
</feature>
<gene>
    <name evidence="2" type="ORF">ACK2TP_16860</name>
</gene>
<sequence length="636" mass="70185">MQSSNVRKDSTVEADANSAAAIPWLRPLLWIVLVLLVPVAWFSMQHDPYAIDGDAVAYMDIADLIRTHQWAGVVNAYWHPLYPAVLLVGQWLFHPTRANELDAYYRMNFLIFLLEAAAVVAFTTALSRLRDAEERGRWLLSADALRLLGLGLLVIASQRELTLGKVRPDALLQALLLFAMSAMLTLCRPGLDAGRRFGISERWRFGAAALMGVALGFAYLTKSFALLVSFLAILGVALVMLLLLRKRLGQVAALSGLAAVCFAAIAGPYVAALSHQKHRLDFGDSGSLNYAWYVGGTEKMHLMPWQTDRFGSSDVHLIHPERQVMASPGIYSYKALPYGTLPVWFDASFFNERIVTHMRLGQLVRRDARNVVLVVRYLLNHPEAWLLLGLLVWMGARMQMRRESFASQSYLLLPAVLGVLMWCIYGLVNVEERYVTVAYLLIVLPVFAALRPARSSMGAGSRAILPRELTLPAAASACVALLCLLALGDSARVAAEERRQQSIRGYSRGWQESPLFAVAAGLQKMGVPQGSEIACVGTIACLNDPYWMRLAGVRTTTEMYMDHDHVAQELSAMPNREAAYAAIRGEGAPVLVGHFDPADLLTSPLRSEPWQRLGRTDFYALPLGALPAPAVTEVQR</sequence>
<accession>A0ABW9KNW3</accession>
<feature type="transmembrane region" description="Helical" evidence="1">
    <location>
        <begin position="103"/>
        <end position="126"/>
    </location>
</feature>
<protein>
    <recommendedName>
        <fullName evidence="4">Dolichyl-phosphate-mannose-protein mannosyltransferase</fullName>
    </recommendedName>
</protein>
<comment type="caution">
    <text evidence="2">The sequence shown here is derived from an EMBL/GenBank/DDBJ whole genome shotgun (WGS) entry which is preliminary data.</text>
</comment>
<feature type="transmembrane region" description="Helical" evidence="1">
    <location>
        <begin position="434"/>
        <end position="450"/>
    </location>
</feature>
<evidence type="ECO:0008006" key="4">
    <source>
        <dbReference type="Google" id="ProtNLM"/>
    </source>
</evidence>
<proteinExistence type="predicted"/>